<evidence type="ECO:0000256" key="3">
    <source>
        <dbReference type="ARBA" id="ARBA00022989"/>
    </source>
</evidence>
<evidence type="ECO:0000313" key="7">
    <source>
        <dbReference type="Proteomes" id="UP001219956"/>
    </source>
</evidence>
<sequence>MTTDLLGYIAAFLTTTSFLPQVIRTLRTGDTRSISFAMYLMLVAGVATWLAYGLLLGALPIVLANGITLLLASIILVMKWREIRAGRKES</sequence>
<evidence type="ECO:0000256" key="2">
    <source>
        <dbReference type="ARBA" id="ARBA00022692"/>
    </source>
</evidence>
<keyword evidence="7" id="KW-1185">Reference proteome</keyword>
<keyword evidence="2 5" id="KW-0812">Transmembrane</keyword>
<comment type="subcellular location">
    <subcellularLocation>
        <location evidence="1">Membrane</location>
        <topology evidence="1">Multi-pass membrane protein</topology>
    </subcellularLocation>
</comment>
<proteinExistence type="predicted"/>
<accession>A0ABT5IZ91</accession>
<gene>
    <name evidence="6" type="ORF">PQU95_11755</name>
</gene>
<evidence type="ECO:0000256" key="1">
    <source>
        <dbReference type="ARBA" id="ARBA00004141"/>
    </source>
</evidence>
<dbReference type="Pfam" id="PF04193">
    <property type="entry name" value="PQ-loop"/>
    <property type="match status" value="1"/>
</dbReference>
<protein>
    <submittedName>
        <fullName evidence="6">SemiSWEET transporter</fullName>
    </submittedName>
</protein>
<keyword evidence="4 5" id="KW-0472">Membrane</keyword>
<evidence type="ECO:0000313" key="6">
    <source>
        <dbReference type="EMBL" id="MDC7717886.1"/>
    </source>
</evidence>
<feature type="transmembrane region" description="Helical" evidence="5">
    <location>
        <begin position="58"/>
        <end position="78"/>
    </location>
</feature>
<dbReference type="RefSeq" id="WP_272752194.1">
    <property type="nucleotide sequence ID" value="NZ_JAQQLF010000013.1"/>
</dbReference>
<feature type="transmembrane region" description="Helical" evidence="5">
    <location>
        <begin position="35"/>
        <end position="52"/>
    </location>
</feature>
<dbReference type="Gene3D" id="1.20.1280.290">
    <property type="match status" value="1"/>
</dbReference>
<dbReference type="EMBL" id="JAQQLF010000013">
    <property type="protein sequence ID" value="MDC7717886.1"/>
    <property type="molecule type" value="Genomic_DNA"/>
</dbReference>
<dbReference type="Proteomes" id="UP001219956">
    <property type="component" value="Unassembled WGS sequence"/>
</dbReference>
<evidence type="ECO:0000256" key="5">
    <source>
        <dbReference type="SAM" id="Phobius"/>
    </source>
</evidence>
<dbReference type="NCBIfam" id="NF037968">
    <property type="entry name" value="SemiSWEET_2"/>
    <property type="match status" value="1"/>
</dbReference>
<keyword evidence="3 5" id="KW-1133">Transmembrane helix</keyword>
<evidence type="ECO:0000256" key="4">
    <source>
        <dbReference type="ARBA" id="ARBA00023136"/>
    </source>
</evidence>
<dbReference type="InterPro" id="IPR047662">
    <property type="entry name" value="SemiSWEET"/>
</dbReference>
<comment type="caution">
    <text evidence="6">The sequence shown here is derived from an EMBL/GenBank/DDBJ whole genome shotgun (WGS) entry which is preliminary data.</text>
</comment>
<organism evidence="6 7">
    <name type="scientific">Vogesella aquatica</name>
    <dbReference type="NCBI Taxonomy" id="2984206"/>
    <lineage>
        <taxon>Bacteria</taxon>
        <taxon>Pseudomonadati</taxon>
        <taxon>Pseudomonadota</taxon>
        <taxon>Betaproteobacteria</taxon>
        <taxon>Neisseriales</taxon>
        <taxon>Chromobacteriaceae</taxon>
        <taxon>Vogesella</taxon>
    </lineage>
</organism>
<name>A0ABT5IZ91_9NEIS</name>
<reference evidence="6 7" key="1">
    <citation type="submission" date="2023-01" db="EMBL/GenBank/DDBJ databases">
        <title>Novel species of the genus Vogesella isolated from rivers.</title>
        <authorList>
            <person name="Lu H."/>
        </authorList>
    </citation>
    <scope>NUCLEOTIDE SEQUENCE [LARGE SCALE GENOMIC DNA]</scope>
    <source>
        <strain evidence="6 7">DC21W</strain>
    </source>
</reference>
<dbReference type="InterPro" id="IPR006603">
    <property type="entry name" value="PQ-loop_rpt"/>
</dbReference>
<feature type="transmembrane region" description="Helical" evidence="5">
    <location>
        <begin position="6"/>
        <end position="23"/>
    </location>
</feature>